<dbReference type="Proteomes" id="UP000526083">
    <property type="component" value="Unassembled WGS sequence"/>
</dbReference>
<dbReference type="AlphaFoldDB" id="A0A7W3PM27"/>
<keyword evidence="2" id="KW-1185">Reference proteome</keyword>
<accession>A0A7W3PM27</accession>
<comment type="caution">
    <text evidence="1">The sequence shown here is derived from an EMBL/GenBank/DDBJ whole genome shotgun (WGS) entry which is preliminary data.</text>
</comment>
<gene>
    <name evidence="1" type="ORF">FHX48_001640</name>
</gene>
<sequence>MESFEVVAQGELFRISERTQPDGAMSYDFVWLNGPAEGTYGFTIGQSFGWTAAGEKDAETRPAPRITVEELVAAAHRFVVSFYEPGGIGETDFPNHTPANS</sequence>
<evidence type="ECO:0000313" key="2">
    <source>
        <dbReference type="Proteomes" id="UP000526083"/>
    </source>
</evidence>
<organism evidence="1 2">
    <name type="scientific">Microbacterium halimionae</name>
    <dbReference type="NCBI Taxonomy" id="1526413"/>
    <lineage>
        <taxon>Bacteria</taxon>
        <taxon>Bacillati</taxon>
        <taxon>Actinomycetota</taxon>
        <taxon>Actinomycetes</taxon>
        <taxon>Micrococcales</taxon>
        <taxon>Microbacteriaceae</taxon>
        <taxon>Microbacterium</taxon>
    </lineage>
</organism>
<dbReference type="RefSeq" id="WP_167047205.1">
    <property type="nucleotide sequence ID" value="NZ_JAAOZB010000001.1"/>
</dbReference>
<name>A0A7W3PM27_9MICO</name>
<dbReference type="EMBL" id="JACGWY010000002">
    <property type="protein sequence ID" value="MBA8816567.1"/>
    <property type="molecule type" value="Genomic_DNA"/>
</dbReference>
<evidence type="ECO:0000313" key="1">
    <source>
        <dbReference type="EMBL" id="MBA8816567.1"/>
    </source>
</evidence>
<reference evidence="1 2" key="1">
    <citation type="submission" date="2020-07" db="EMBL/GenBank/DDBJ databases">
        <title>Sequencing the genomes of 1000 actinobacteria strains.</title>
        <authorList>
            <person name="Klenk H.-P."/>
        </authorList>
    </citation>
    <scope>NUCLEOTIDE SEQUENCE [LARGE SCALE GENOMIC DNA]</scope>
    <source>
        <strain evidence="1 2">DSM 27576</strain>
    </source>
</reference>
<protein>
    <submittedName>
        <fullName evidence="1">Uncharacterized protein</fullName>
    </submittedName>
</protein>
<proteinExistence type="predicted"/>